<name>A0A1R2B918_9CILI</name>
<gene>
    <name evidence="1" type="ORF">SteCoe_28126</name>
</gene>
<sequence length="320" mass="37313">MHCLNALNQNMDDPYSYYWIDSGSTKIIEDAIMEIPEIKKIEDLMMNGQVEFKYNNAFTFSSIKTNEEDLLSLLLNAGYITNFENSIYKIPNQEVNFYIFKNLFPIWLKKRYPESNIKLLLTNFENIPQYGKAFQNEFLDKKGYENHSESYFKILVASPFVTLPKNDAYKLYSEQTTDAKTRIDVLLSPINGKSNSVFILELKKTESSEKIEKIINDAFVQVFSRKYADYVLERAEEQENSHWKNFCIRVLVFSPNQLKNKWTITIKELIFDKEGLQKACETYEQNKGMEDSLIELLTPIASSISEYPCKSENSSSFKNT</sequence>
<accession>A0A1R2B918</accession>
<dbReference type="Proteomes" id="UP000187209">
    <property type="component" value="Unassembled WGS sequence"/>
</dbReference>
<dbReference type="InterPro" id="IPR012547">
    <property type="entry name" value="PDDEXK_9"/>
</dbReference>
<evidence type="ECO:0008006" key="3">
    <source>
        <dbReference type="Google" id="ProtNLM"/>
    </source>
</evidence>
<protein>
    <recommendedName>
        <fullName evidence="3">AAA-ATPase-like domain-containing protein</fullName>
    </recommendedName>
</protein>
<comment type="caution">
    <text evidence="1">The sequence shown here is derived from an EMBL/GenBank/DDBJ whole genome shotgun (WGS) entry which is preliminary data.</text>
</comment>
<proteinExistence type="predicted"/>
<reference evidence="1 2" key="1">
    <citation type="submission" date="2016-11" db="EMBL/GenBank/DDBJ databases">
        <title>The macronuclear genome of Stentor coeruleus: a giant cell with tiny introns.</title>
        <authorList>
            <person name="Slabodnick M."/>
            <person name="Ruby J.G."/>
            <person name="Reiff S.B."/>
            <person name="Swart E.C."/>
            <person name="Gosai S."/>
            <person name="Prabakaran S."/>
            <person name="Witkowska E."/>
            <person name="Larue G.E."/>
            <person name="Fisher S."/>
            <person name="Freeman R.M."/>
            <person name="Gunawardena J."/>
            <person name="Chu W."/>
            <person name="Stover N.A."/>
            <person name="Gregory B.D."/>
            <person name="Nowacki M."/>
            <person name="Derisi J."/>
            <person name="Roy S.W."/>
            <person name="Marshall W.F."/>
            <person name="Sood P."/>
        </authorList>
    </citation>
    <scope>NUCLEOTIDE SEQUENCE [LARGE SCALE GENOMIC DNA]</scope>
    <source>
        <strain evidence="1">WM001</strain>
    </source>
</reference>
<evidence type="ECO:0000313" key="2">
    <source>
        <dbReference type="Proteomes" id="UP000187209"/>
    </source>
</evidence>
<keyword evidence="2" id="KW-1185">Reference proteome</keyword>
<evidence type="ECO:0000313" key="1">
    <source>
        <dbReference type="EMBL" id="OMJ73247.1"/>
    </source>
</evidence>
<dbReference type="AlphaFoldDB" id="A0A1R2B918"/>
<dbReference type="EMBL" id="MPUH01000836">
    <property type="protein sequence ID" value="OMJ73247.1"/>
    <property type="molecule type" value="Genomic_DNA"/>
</dbReference>
<dbReference type="Pfam" id="PF08011">
    <property type="entry name" value="PDDEXK_9"/>
    <property type="match status" value="1"/>
</dbReference>
<dbReference type="OrthoDB" id="2143434at2759"/>
<organism evidence="1 2">
    <name type="scientific">Stentor coeruleus</name>
    <dbReference type="NCBI Taxonomy" id="5963"/>
    <lineage>
        <taxon>Eukaryota</taxon>
        <taxon>Sar</taxon>
        <taxon>Alveolata</taxon>
        <taxon>Ciliophora</taxon>
        <taxon>Postciliodesmatophora</taxon>
        <taxon>Heterotrichea</taxon>
        <taxon>Heterotrichida</taxon>
        <taxon>Stentoridae</taxon>
        <taxon>Stentor</taxon>
    </lineage>
</organism>